<dbReference type="InterPro" id="IPR012910">
    <property type="entry name" value="Plug_dom"/>
</dbReference>
<dbReference type="FunFam" id="2.170.130.10:FF:000010">
    <property type="entry name" value="Ferripyoverdine receptor"/>
    <property type="match status" value="1"/>
</dbReference>
<dbReference type="SUPFAM" id="SSF56935">
    <property type="entry name" value="Porins"/>
    <property type="match status" value="1"/>
</dbReference>
<accession>A0A1C2D978</accession>
<keyword evidence="6 14" id="KW-0812">Transmembrane</keyword>
<dbReference type="InterPro" id="IPR036942">
    <property type="entry name" value="Beta-barrel_TonB_sf"/>
</dbReference>
<evidence type="ECO:0000256" key="15">
    <source>
        <dbReference type="RuleBase" id="RU003357"/>
    </source>
</evidence>
<name>A0A1C2D978_9PSED</name>
<dbReference type="CDD" id="cd01347">
    <property type="entry name" value="ligand_gated_channel"/>
    <property type="match status" value="1"/>
</dbReference>
<evidence type="ECO:0000256" key="1">
    <source>
        <dbReference type="ARBA" id="ARBA00004571"/>
    </source>
</evidence>
<dbReference type="GO" id="GO:0015891">
    <property type="term" value="P:siderophore transport"/>
    <property type="evidence" value="ECO:0007669"/>
    <property type="project" value="InterPro"/>
</dbReference>
<evidence type="ECO:0000256" key="12">
    <source>
        <dbReference type="ARBA" id="ARBA00023170"/>
    </source>
</evidence>
<keyword evidence="9" id="KW-0406">Ion transport</keyword>
<comment type="subcellular location">
    <subcellularLocation>
        <location evidence="1 14">Cell outer membrane</location>
        <topology evidence="1 14">Multi-pass membrane protein</topology>
    </subcellularLocation>
</comment>
<dbReference type="GO" id="GO:0038023">
    <property type="term" value="F:signaling receptor activity"/>
    <property type="evidence" value="ECO:0007669"/>
    <property type="project" value="InterPro"/>
</dbReference>
<dbReference type="RefSeq" id="WP_065992464.1">
    <property type="nucleotide sequence ID" value="NZ_MDEN01000069.1"/>
</dbReference>
<dbReference type="Gene3D" id="2.170.130.10">
    <property type="entry name" value="TonB-dependent receptor, plug domain"/>
    <property type="match status" value="1"/>
</dbReference>
<keyword evidence="3 14" id="KW-0813">Transport</keyword>
<dbReference type="Proteomes" id="UP000095143">
    <property type="component" value="Unassembled WGS sequence"/>
</dbReference>
<evidence type="ECO:0000256" key="3">
    <source>
        <dbReference type="ARBA" id="ARBA00022448"/>
    </source>
</evidence>
<evidence type="ECO:0000256" key="8">
    <source>
        <dbReference type="ARBA" id="ARBA00023004"/>
    </source>
</evidence>
<dbReference type="GO" id="GO:0015344">
    <property type="term" value="F:siderophore uptake transmembrane transporter activity"/>
    <property type="evidence" value="ECO:0007669"/>
    <property type="project" value="TreeGrafter"/>
</dbReference>
<evidence type="ECO:0000256" key="2">
    <source>
        <dbReference type="ARBA" id="ARBA00009810"/>
    </source>
</evidence>
<keyword evidence="4 14" id="KW-1134">Transmembrane beta strand</keyword>
<evidence type="ECO:0000256" key="11">
    <source>
        <dbReference type="ARBA" id="ARBA00023136"/>
    </source>
</evidence>
<keyword evidence="5" id="KW-0410">Iron transport</keyword>
<evidence type="ECO:0000256" key="14">
    <source>
        <dbReference type="PROSITE-ProRule" id="PRU01360"/>
    </source>
</evidence>
<keyword evidence="8" id="KW-0408">Iron</keyword>
<evidence type="ECO:0000313" key="20">
    <source>
        <dbReference type="Proteomes" id="UP000095143"/>
    </source>
</evidence>
<dbReference type="Gene3D" id="2.40.170.20">
    <property type="entry name" value="TonB-dependent receptor, beta-barrel domain"/>
    <property type="match status" value="1"/>
</dbReference>
<comment type="similarity">
    <text evidence="2 14 15">Belongs to the TonB-dependent receptor family.</text>
</comment>
<sequence>MRHSIPFCPKALSLIALSVLNTANAEDTALSLPATDVTSTATYGDTGDPLGYQGKPGSTTTRLDLTKQQTPQGITNIKREQMDDFKLNSIRDVLTSTPGVNVQKVETDRTYFTARGFDINNFQYDGTAMPMTNGLLVGDIDLAPYEQVDIVHGANGLMSGSGNPSATVNFIRKRPTYDPQAKIDVTAGSWDKRRVDIDVSGPLTDSGNVRGRVIYANENGNSYLDRYSREKNIFSGLLAFDLSDSDTLTLGYEDQKTNANGSSWGALPLVDGNGNAIHYSSTHSNISQPWVHWDVHTQRAFAEWEHTFANDWKSKLTVAGAEHREDTEMLYMLSSTDSPTGYSGLGSKYKDRNLELSGDYSLSGPFMLGGREHQLTLGANAARQRNRESSQYGDILNYSPVTLEDALHGYLPRPNYVAALPAATSNYTDRQKSVYAGARFSLTDDLHVITGARMLSADSNGDNYGSARKVRIHGKVTPYAGIVYDLTSEYALYASYTEVFNPQYYLDGQGRVLDPLEGKSYEAGIKGQLLDKKLNVSAAVFHAKQDNVPGSSVYDASLGGYVYEAMSYDSSGLELEASGEVAPGLQINGGYTYVYITDDDDSRARKFIPRHALTSSMTYQLPMAPKVKVGGSLSWQSKTQNDDAPAARQEAYALIGLMTRYDIDQHWSTQFNLNNLTNEKYQQSLRYNQSNFGDPRNFTASVSWTY</sequence>
<reference evidence="19 20" key="1">
    <citation type="submission" date="2016-08" db="EMBL/GenBank/DDBJ databases">
        <title>Whole genome sequence of Pseudomonas graminis strain UASWS1507, a potential biological control agent for agriculture.</title>
        <authorList>
            <person name="Crovadore J."/>
            <person name="Calmin G."/>
            <person name="Chablais R."/>
            <person name="Cochard B."/>
            <person name="Lefort F."/>
        </authorList>
    </citation>
    <scope>NUCLEOTIDE SEQUENCE [LARGE SCALE GENOMIC DNA]</scope>
    <source>
        <strain evidence="19 20">UASWS1507</strain>
    </source>
</reference>
<evidence type="ECO:0000256" key="13">
    <source>
        <dbReference type="ARBA" id="ARBA00023237"/>
    </source>
</evidence>
<gene>
    <name evidence="19" type="ORF">BBI10_24320</name>
</gene>
<dbReference type="NCBIfam" id="TIGR01783">
    <property type="entry name" value="TonB-siderophor"/>
    <property type="match status" value="1"/>
</dbReference>
<dbReference type="AlphaFoldDB" id="A0A1C2D978"/>
<evidence type="ECO:0000256" key="10">
    <source>
        <dbReference type="ARBA" id="ARBA00023077"/>
    </source>
</evidence>
<evidence type="ECO:0000256" key="16">
    <source>
        <dbReference type="SAM" id="SignalP"/>
    </source>
</evidence>
<evidence type="ECO:0000313" key="19">
    <source>
        <dbReference type="EMBL" id="OCX11320.1"/>
    </source>
</evidence>
<evidence type="ECO:0000259" key="17">
    <source>
        <dbReference type="Pfam" id="PF00593"/>
    </source>
</evidence>
<proteinExistence type="inferred from homology"/>
<evidence type="ECO:0000256" key="7">
    <source>
        <dbReference type="ARBA" id="ARBA00022729"/>
    </source>
</evidence>
<dbReference type="InterPro" id="IPR010105">
    <property type="entry name" value="TonB_sidphr_rcpt"/>
</dbReference>
<evidence type="ECO:0000256" key="4">
    <source>
        <dbReference type="ARBA" id="ARBA00022452"/>
    </source>
</evidence>
<feature type="domain" description="TonB-dependent receptor plug" evidence="18">
    <location>
        <begin position="67"/>
        <end position="166"/>
    </location>
</feature>
<feature type="chain" id="PRO_5008659079" evidence="16">
    <location>
        <begin position="26"/>
        <end position="706"/>
    </location>
</feature>
<dbReference type="InterPro" id="IPR000531">
    <property type="entry name" value="Beta-barrel_TonB"/>
</dbReference>
<dbReference type="InterPro" id="IPR039426">
    <property type="entry name" value="TonB-dep_rcpt-like"/>
</dbReference>
<feature type="signal peptide" evidence="16">
    <location>
        <begin position="1"/>
        <end position="25"/>
    </location>
</feature>
<evidence type="ECO:0000256" key="6">
    <source>
        <dbReference type="ARBA" id="ARBA00022692"/>
    </source>
</evidence>
<dbReference type="PROSITE" id="PS52016">
    <property type="entry name" value="TONB_DEPENDENT_REC_3"/>
    <property type="match status" value="1"/>
</dbReference>
<evidence type="ECO:0000256" key="9">
    <source>
        <dbReference type="ARBA" id="ARBA00023065"/>
    </source>
</evidence>
<protein>
    <submittedName>
        <fullName evidence="19">TonB-dependent receptor</fullName>
    </submittedName>
</protein>
<dbReference type="EMBL" id="MDEN01000069">
    <property type="protein sequence ID" value="OCX11320.1"/>
    <property type="molecule type" value="Genomic_DNA"/>
</dbReference>
<dbReference type="InterPro" id="IPR037066">
    <property type="entry name" value="Plug_dom_sf"/>
</dbReference>
<evidence type="ECO:0000259" key="18">
    <source>
        <dbReference type="Pfam" id="PF07715"/>
    </source>
</evidence>
<dbReference type="Pfam" id="PF00593">
    <property type="entry name" value="TonB_dep_Rec_b-barrel"/>
    <property type="match status" value="1"/>
</dbReference>
<keyword evidence="10 15" id="KW-0798">TonB box</keyword>
<keyword evidence="7 16" id="KW-0732">Signal</keyword>
<keyword evidence="11 14" id="KW-0472">Membrane</keyword>
<keyword evidence="12 19" id="KW-0675">Receptor</keyword>
<organism evidence="19 20">
    <name type="scientific">Pseudomonas graminis</name>
    <dbReference type="NCBI Taxonomy" id="158627"/>
    <lineage>
        <taxon>Bacteria</taxon>
        <taxon>Pseudomonadati</taxon>
        <taxon>Pseudomonadota</taxon>
        <taxon>Gammaproteobacteria</taxon>
        <taxon>Pseudomonadales</taxon>
        <taxon>Pseudomonadaceae</taxon>
        <taxon>Pseudomonas</taxon>
    </lineage>
</organism>
<comment type="caution">
    <text evidence="19">The sequence shown here is derived from an EMBL/GenBank/DDBJ whole genome shotgun (WGS) entry which is preliminary data.</text>
</comment>
<dbReference type="GO" id="GO:0009279">
    <property type="term" value="C:cell outer membrane"/>
    <property type="evidence" value="ECO:0007669"/>
    <property type="project" value="UniProtKB-SubCell"/>
</dbReference>
<dbReference type="Pfam" id="PF07715">
    <property type="entry name" value="Plug"/>
    <property type="match status" value="1"/>
</dbReference>
<dbReference type="OrthoDB" id="8663017at2"/>
<keyword evidence="13 14" id="KW-0998">Cell outer membrane</keyword>
<dbReference type="PANTHER" id="PTHR32552:SF74">
    <property type="entry name" value="HYDROXAMATE SIDEROPHORE RECEPTOR FHUE"/>
    <property type="match status" value="1"/>
</dbReference>
<dbReference type="PANTHER" id="PTHR32552">
    <property type="entry name" value="FERRICHROME IRON RECEPTOR-RELATED"/>
    <property type="match status" value="1"/>
</dbReference>
<feature type="domain" description="TonB-dependent receptor-like beta-barrel" evidence="17">
    <location>
        <begin position="252"/>
        <end position="676"/>
    </location>
</feature>
<evidence type="ECO:0000256" key="5">
    <source>
        <dbReference type="ARBA" id="ARBA00022496"/>
    </source>
</evidence>